<protein>
    <submittedName>
        <fullName evidence="1">Regulator of microtubule dynamics protein 1</fullName>
    </submittedName>
</protein>
<dbReference type="SUPFAM" id="SSF48452">
    <property type="entry name" value="TPR-like"/>
    <property type="match status" value="1"/>
</dbReference>
<proteinExistence type="predicted"/>
<keyword evidence="2" id="KW-1185">Reference proteome</keyword>
<dbReference type="AlphaFoldDB" id="A0AA35RPZ9"/>
<evidence type="ECO:0000313" key="1">
    <source>
        <dbReference type="EMBL" id="CAI8014226.1"/>
    </source>
</evidence>
<dbReference type="EMBL" id="CASHTH010001351">
    <property type="protein sequence ID" value="CAI8014226.1"/>
    <property type="molecule type" value="Genomic_DNA"/>
</dbReference>
<organism evidence="1 2">
    <name type="scientific">Geodia barretti</name>
    <name type="common">Barrett's horny sponge</name>
    <dbReference type="NCBI Taxonomy" id="519541"/>
    <lineage>
        <taxon>Eukaryota</taxon>
        <taxon>Metazoa</taxon>
        <taxon>Porifera</taxon>
        <taxon>Demospongiae</taxon>
        <taxon>Heteroscleromorpha</taxon>
        <taxon>Tetractinellida</taxon>
        <taxon>Astrophorina</taxon>
        <taxon>Geodiidae</taxon>
        <taxon>Geodia</taxon>
    </lineage>
</organism>
<feature type="non-terminal residue" evidence="1">
    <location>
        <position position="1"/>
    </location>
</feature>
<reference evidence="1" key="1">
    <citation type="submission" date="2023-03" db="EMBL/GenBank/DDBJ databases">
        <authorList>
            <person name="Steffen K."/>
            <person name="Cardenas P."/>
        </authorList>
    </citation>
    <scope>NUCLEOTIDE SEQUENCE</scope>
</reference>
<accession>A0AA35RPZ9</accession>
<dbReference type="Gene3D" id="1.25.40.10">
    <property type="entry name" value="Tetratricopeptide repeat domain"/>
    <property type="match status" value="1"/>
</dbReference>
<dbReference type="Proteomes" id="UP001174909">
    <property type="component" value="Unassembled WGS sequence"/>
</dbReference>
<comment type="caution">
    <text evidence="1">The sequence shown here is derived from an EMBL/GenBank/DDBJ whole genome shotgun (WGS) entry which is preliminary data.</text>
</comment>
<name>A0AA35RPZ9_GEOBA</name>
<dbReference type="InterPro" id="IPR011990">
    <property type="entry name" value="TPR-like_helical_dom_sf"/>
</dbReference>
<gene>
    <name evidence="1" type="ORF">GBAR_LOCUS8925</name>
</gene>
<sequence>QHAPVGPVVLLCGVCPLVPETGGQRLLCHSTTVHLSRGNTYTHIWSFHDPCEIGCWIINVETAFFKSTIENREYFVLLQALSYFEAAEKADPGFYMVNWLWIGKCHLALGKREEAEPWLEKTVSYETTLEEELEAKKEAAELLKKL</sequence>
<evidence type="ECO:0000313" key="2">
    <source>
        <dbReference type="Proteomes" id="UP001174909"/>
    </source>
</evidence>